<keyword evidence="4" id="KW-1185">Reference proteome</keyword>
<dbReference type="InterPro" id="IPR024964">
    <property type="entry name" value="CTLH/CRA"/>
</dbReference>
<feature type="domain" description="CTLH" evidence="2">
    <location>
        <begin position="433"/>
        <end position="469"/>
    </location>
</feature>
<evidence type="ECO:0000313" key="3">
    <source>
        <dbReference type="EMBL" id="KAK9869086.1"/>
    </source>
</evidence>
<reference evidence="3 4" key="1">
    <citation type="journal article" date="2024" name="Nat. Commun.">
        <title>Phylogenomics reveals the evolutionary origins of lichenization in chlorophyte algae.</title>
        <authorList>
            <person name="Puginier C."/>
            <person name="Libourel C."/>
            <person name="Otte J."/>
            <person name="Skaloud P."/>
            <person name="Haon M."/>
            <person name="Grisel S."/>
            <person name="Petersen M."/>
            <person name="Berrin J.G."/>
            <person name="Delaux P.M."/>
            <person name="Dal Grande F."/>
            <person name="Keller J."/>
        </authorList>
    </citation>
    <scope>NUCLEOTIDE SEQUENCE [LARGE SCALE GENOMIC DNA]</scope>
    <source>
        <strain evidence="3 4">SAG 2523</strain>
    </source>
</reference>
<evidence type="ECO:0000313" key="4">
    <source>
        <dbReference type="Proteomes" id="UP001485043"/>
    </source>
</evidence>
<evidence type="ECO:0000259" key="2">
    <source>
        <dbReference type="PROSITE" id="PS50897"/>
    </source>
</evidence>
<feature type="compositionally biased region" description="Polar residues" evidence="1">
    <location>
        <begin position="382"/>
        <end position="392"/>
    </location>
</feature>
<dbReference type="InterPro" id="IPR006595">
    <property type="entry name" value="CTLH_C"/>
</dbReference>
<accession>A0AAW1TMW8</accession>
<protein>
    <recommendedName>
        <fullName evidence="2">CTLH domain-containing protein</fullName>
    </recommendedName>
</protein>
<feature type="compositionally biased region" description="Acidic residues" evidence="1">
    <location>
        <begin position="609"/>
        <end position="624"/>
    </location>
</feature>
<feature type="compositionally biased region" description="Polar residues" evidence="1">
    <location>
        <begin position="345"/>
        <end position="355"/>
    </location>
</feature>
<dbReference type="EMBL" id="JALJOV010000001">
    <property type="protein sequence ID" value="KAK9869086.1"/>
    <property type="molecule type" value="Genomic_DNA"/>
</dbReference>
<feature type="region of interest" description="Disordered" evidence="1">
    <location>
        <begin position="608"/>
        <end position="631"/>
    </location>
</feature>
<sequence length="668" mass="72724">MQPNLQTGQAPAINQEWLDTLVISYLQHQGAFQAERPYTARLLTKCEEVRDLVESGLIKESLITGDALHPTLSQNLRLVFQLKKQQLIELLRLETCHEGAAAVAFIRRELAPLALKAYDTSYEEFRRCLLLLAYPEDATYGPVQKDWDLAARSKLAAMFCRTLRQASGAEPCRLALLVRYLSRSLKLYKALQGPAAAGDDPEAFKAASRLECHAQDCPPLPCEASRGFPEPDVQCLREAAGISRQEAVESLRHTQGNIHLAISNELSSWHIDTPYLDQLVEEYANFKGLLQPPDGAAKPHGSCAATNNGSDLKACQSGPVDMDLNEHAAATSSASQDVGAGTAPPGSQSATSTKGQAECRNHPVQHRSSSQSPPHKALRSNDGASPHSTAHPTLLCQSQPFTIGLNRNQRLSALLLKVRACSEAGSADEVEAALVRELGPAFLESHQEIAFHLHRCRFGQLVRDGHTEQALCLLRHSMAPIALSLQHLQPCLKASTACLLPHSALQHQFAHITPAPKALQQSLENVLDLPEPMLVRVLRLLLHCHAEWLKVQRCKDRFEAHLGISQLREAAPDATPRKPHRPHRHPGATDAGGDEVLEAAAVAAPGGDIDYEDTQSMDEDEEPAGPDGVPEGPVLLLMEWSGLPRGMAIDLLAAHGNDPNAVLAEIYN</sequence>
<dbReference type="AlphaFoldDB" id="A0AAW1TMW8"/>
<name>A0AAW1TMW8_9CHLO</name>
<gene>
    <name evidence="3" type="ORF">WJX84_007951</name>
</gene>
<organism evidence="3 4">
    <name type="scientific">Apatococcus fuscideae</name>
    <dbReference type="NCBI Taxonomy" id="2026836"/>
    <lineage>
        <taxon>Eukaryota</taxon>
        <taxon>Viridiplantae</taxon>
        <taxon>Chlorophyta</taxon>
        <taxon>core chlorophytes</taxon>
        <taxon>Trebouxiophyceae</taxon>
        <taxon>Chlorellales</taxon>
        <taxon>Chlorellaceae</taxon>
        <taxon>Apatococcus</taxon>
    </lineage>
</organism>
<dbReference type="PROSITE" id="PS50897">
    <property type="entry name" value="CTLH"/>
    <property type="match status" value="2"/>
</dbReference>
<comment type="caution">
    <text evidence="3">The sequence shown here is derived from an EMBL/GenBank/DDBJ whole genome shotgun (WGS) entry which is preliminary data.</text>
</comment>
<feature type="domain" description="CTLH" evidence="2">
    <location>
        <begin position="47"/>
        <end position="98"/>
    </location>
</feature>
<proteinExistence type="predicted"/>
<feature type="region of interest" description="Disordered" evidence="1">
    <location>
        <begin position="328"/>
        <end position="392"/>
    </location>
</feature>
<feature type="region of interest" description="Disordered" evidence="1">
    <location>
        <begin position="569"/>
        <end position="594"/>
    </location>
</feature>
<dbReference type="Proteomes" id="UP001485043">
    <property type="component" value="Unassembled WGS sequence"/>
</dbReference>
<evidence type="ECO:0000256" key="1">
    <source>
        <dbReference type="SAM" id="MobiDB-lite"/>
    </source>
</evidence>
<feature type="compositionally biased region" description="Basic residues" evidence="1">
    <location>
        <begin position="577"/>
        <end position="586"/>
    </location>
</feature>
<dbReference type="Pfam" id="PF10607">
    <property type="entry name" value="CTLH"/>
    <property type="match status" value="1"/>
</dbReference>